<keyword evidence="1" id="KW-0812">Transmembrane</keyword>
<gene>
    <name evidence="2" type="ORF">SAMN04488242_1203</name>
</gene>
<dbReference type="Proteomes" id="UP000199475">
    <property type="component" value="Unassembled WGS sequence"/>
</dbReference>
<dbReference type="RefSeq" id="WP_218118366.1">
    <property type="nucleotide sequence ID" value="NZ_FNGP01000002.1"/>
</dbReference>
<keyword evidence="3" id="KW-1185">Reference proteome</keyword>
<protein>
    <recommendedName>
        <fullName evidence="4">DUF2993 domain-containing protein</fullName>
    </recommendedName>
</protein>
<evidence type="ECO:0000313" key="2">
    <source>
        <dbReference type="EMBL" id="SDL35890.1"/>
    </source>
</evidence>
<dbReference type="AlphaFoldDB" id="A0A1G9JEC2"/>
<organism evidence="2 3">
    <name type="scientific">Tessaracoccus oleiagri</name>
    <dbReference type="NCBI Taxonomy" id="686624"/>
    <lineage>
        <taxon>Bacteria</taxon>
        <taxon>Bacillati</taxon>
        <taxon>Actinomycetota</taxon>
        <taxon>Actinomycetes</taxon>
        <taxon>Propionibacteriales</taxon>
        <taxon>Propionibacteriaceae</taxon>
        <taxon>Tessaracoccus</taxon>
    </lineage>
</organism>
<dbReference type="EMBL" id="FNGP01000002">
    <property type="protein sequence ID" value="SDL35890.1"/>
    <property type="molecule type" value="Genomic_DNA"/>
</dbReference>
<accession>A0A1G9JEC2</accession>
<feature type="transmembrane region" description="Helical" evidence="1">
    <location>
        <begin position="7"/>
        <end position="31"/>
    </location>
</feature>
<keyword evidence="1" id="KW-0472">Membrane</keyword>
<evidence type="ECO:0008006" key="4">
    <source>
        <dbReference type="Google" id="ProtNLM"/>
    </source>
</evidence>
<name>A0A1G9JEC2_9ACTN</name>
<reference evidence="2 3" key="1">
    <citation type="submission" date="2016-10" db="EMBL/GenBank/DDBJ databases">
        <authorList>
            <person name="de Groot N.N."/>
        </authorList>
    </citation>
    <scope>NUCLEOTIDE SEQUENCE [LARGE SCALE GENOMIC DNA]</scope>
    <source>
        <strain evidence="2 3">CGMCC 1.9159</strain>
    </source>
</reference>
<dbReference type="InterPro" id="IPR021373">
    <property type="entry name" value="DUF2993"/>
</dbReference>
<sequence>MTRTRVVWWLFGALSMLLLLVVAMVAFLWWVSEPAGEDAAPAPSASPSATWTAPPPEDLDVDEVWIGDLDLQSDLVLLPDSTLRDVVATGQGARSGPDGLIVERLEVEATVPFDEVATELGGGSTVRAADNGEAAVERSVEAFGRRFNVVATGSVGVRAGLLVVEPRSIDIGGPEILSRTLGTLVRELVTIEQPIEGLPPNLELRHVEVQRDGFRASLSGEDVILAAAGS</sequence>
<evidence type="ECO:0000313" key="3">
    <source>
        <dbReference type="Proteomes" id="UP000199475"/>
    </source>
</evidence>
<proteinExistence type="predicted"/>
<dbReference type="STRING" id="686624.SAMN04488242_1203"/>
<dbReference type="Pfam" id="PF11209">
    <property type="entry name" value="LmeA"/>
    <property type="match status" value="1"/>
</dbReference>
<keyword evidence="1" id="KW-1133">Transmembrane helix</keyword>
<evidence type="ECO:0000256" key="1">
    <source>
        <dbReference type="SAM" id="Phobius"/>
    </source>
</evidence>